<dbReference type="Proteomes" id="UP000515800">
    <property type="component" value="Chromosome"/>
</dbReference>
<dbReference type="PROSITE" id="PS50072">
    <property type="entry name" value="CSA_PPIASE_2"/>
    <property type="match status" value="1"/>
</dbReference>
<evidence type="ECO:0000313" key="6">
    <source>
        <dbReference type="EMBL" id="QNN75644.1"/>
    </source>
</evidence>
<dbReference type="PRINTS" id="PR00153">
    <property type="entry name" value="CSAPPISMRASE"/>
</dbReference>
<feature type="compositionally biased region" description="Low complexity" evidence="3">
    <location>
        <begin position="33"/>
        <end position="47"/>
    </location>
</feature>
<feature type="compositionally biased region" description="Basic and acidic residues" evidence="3">
    <location>
        <begin position="48"/>
        <end position="58"/>
    </location>
</feature>
<accession>A0A7G9T6B9</accession>
<dbReference type="InterPro" id="IPR044666">
    <property type="entry name" value="Cyclophilin_A-like"/>
</dbReference>
<protein>
    <recommendedName>
        <fullName evidence="2">Peptidyl-prolyl cis-trans isomerase</fullName>
        <shortName evidence="2">PPIase</shortName>
        <ecNumber evidence="2">5.2.1.8</ecNumber>
    </recommendedName>
</protein>
<dbReference type="KEGG" id="wdi:H9L19_01850"/>
<proteinExistence type="inferred from homology"/>
<organism evidence="6 7">
    <name type="scientific">Weissella diestrammenae</name>
    <dbReference type="NCBI Taxonomy" id="1162633"/>
    <lineage>
        <taxon>Bacteria</taxon>
        <taxon>Bacillati</taxon>
        <taxon>Bacillota</taxon>
        <taxon>Bacilli</taxon>
        <taxon>Lactobacillales</taxon>
        <taxon>Lactobacillaceae</taxon>
        <taxon>Weissella</taxon>
    </lineage>
</organism>
<comment type="function">
    <text evidence="1 2">PPIases accelerate the folding of proteins. It catalyzes the cis-trans isomerization of proline imidic peptide bonds in oligopeptides.</text>
</comment>
<evidence type="ECO:0000256" key="4">
    <source>
        <dbReference type="SAM" id="Phobius"/>
    </source>
</evidence>
<evidence type="ECO:0000259" key="5">
    <source>
        <dbReference type="PROSITE" id="PS50072"/>
    </source>
</evidence>
<dbReference type="PANTHER" id="PTHR45625:SF16">
    <property type="entry name" value="PEPTIDYL-PROLYL CIS-TRANS ISOMERASE"/>
    <property type="match status" value="1"/>
</dbReference>
<evidence type="ECO:0000256" key="2">
    <source>
        <dbReference type="RuleBase" id="RU363019"/>
    </source>
</evidence>
<keyword evidence="4" id="KW-0472">Membrane</keyword>
<dbReference type="Pfam" id="PF00160">
    <property type="entry name" value="Pro_isomerase"/>
    <property type="match status" value="1"/>
</dbReference>
<dbReference type="InterPro" id="IPR029000">
    <property type="entry name" value="Cyclophilin-like_dom_sf"/>
</dbReference>
<dbReference type="GO" id="GO:0003755">
    <property type="term" value="F:peptidyl-prolyl cis-trans isomerase activity"/>
    <property type="evidence" value="ECO:0007669"/>
    <property type="project" value="UniProtKB-UniRule"/>
</dbReference>
<keyword evidence="7" id="KW-1185">Reference proteome</keyword>
<dbReference type="EMBL" id="CP060724">
    <property type="protein sequence ID" value="QNN75644.1"/>
    <property type="molecule type" value="Genomic_DNA"/>
</dbReference>
<dbReference type="Gene3D" id="2.40.100.10">
    <property type="entry name" value="Cyclophilin-like"/>
    <property type="match status" value="1"/>
</dbReference>
<comment type="catalytic activity">
    <reaction evidence="2">
        <text>[protein]-peptidylproline (omega=180) = [protein]-peptidylproline (omega=0)</text>
        <dbReference type="Rhea" id="RHEA:16237"/>
        <dbReference type="Rhea" id="RHEA-COMP:10747"/>
        <dbReference type="Rhea" id="RHEA-COMP:10748"/>
        <dbReference type="ChEBI" id="CHEBI:83833"/>
        <dbReference type="ChEBI" id="CHEBI:83834"/>
        <dbReference type="EC" id="5.2.1.8"/>
    </reaction>
</comment>
<sequence length="280" mass="29692">MSKENRLGLIIGGISLVLVAILAGVGLMTKQISSTDSQSDSSSSTSTRKTESKAKLNKETLPQLSTDVASDESEVVLNTSEGAVTIKLFNKYAPLAVQNFITHSKEGYYNNTTFHRVIKDFMIQGGDPKSAEDANASDLGAGGKSIWASGEHKNKKIDSGNGFKNEISYNLYNIRGALAMANAGAGTNGSQFFINQNATDVTSNLDTKTYPDKIVDAYKNGGNPNLDGSYTVFGQVVSGMDVVDKIASAEVTTNASGTENSKPKTPVKIESVTIVKEATK</sequence>
<evidence type="ECO:0000313" key="7">
    <source>
        <dbReference type="Proteomes" id="UP000515800"/>
    </source>
</evidence>
<dbReference type="RefSeq" id="WP_187529476.1">
    <property type="nucleotide sequence ID" value="NZ_CP060724.1"/>
</dbReference>
<dbReference type="EC" id="5.2.1.8" evidence="2"/>
<dbReference type="InterPro" id="IPR020892">
    <property type="entry name" value="Cyclophilin-type_PPIase_CS"/>
</dbReference>
<keyword evidence="2" id="KW-0697">Rotamase</keyword>
<dbReference type="InterPro" id="IPR002130">
    <property type="entry name" value="Cyclophilin-type_PPIase_dom"/>
</dbReference>
<feature type="transmembrane region" description="Helical" evidence="4">
    <location>
        <begin position="7"/>
        <end position="28"/>
    </location>
</feature>
<keyword evidence="2 6" id="KW-0413">Isomerase</keyword>
<gene>
    <name evidence="6" type="ORF">H9L19_01850</name>
</gene>
<feature type="region of interest" description="Disordered" evidence="3">
    <location>
        <begin position="33"/>
        <end position="64"/>
    </location>
</feature>
<dbReference type="PROSITE" id="PS00170">
    <property type="entry name" value="CSA_PPIASE_1"/>
    <property type="match status" value="1"/>
</dbReference>
<name>A0A7G9T6B9_9LACO</name>
<dbReference type="PANTHER" id="PTHR45625">
    <property type="entry name" value="PEPTIDYL-PROLYL CIS-TRANS ISOMERASE-RELATED"/>
    <property type="match status" value="1"/>
</dbReference>
<keyword evidence="4" id="KW-0812">Transmembrane</keyword>
<evidence type="ECO:0000256" key="1">
    <source>
        <dbReference type="ARBA" id="ARBA00002388"/>
    </source>
</evidence>
<dbReference type="AlphaFoldDB" id="A0A7G9T6B9"/>
<feature type="domain" description="PPIase cyclophilin-type" evidence="5">
    <location>
        <begin position="82"/>
        <end position="274"/>
    </location>
</feature>
<evidence type="ECO:0000256" key="3">
    <source>
        <dbReference type="SAM" id="MobiDB-lite"/>
    </source>
</evidence>
<dbReference type="CDD" id="cd00317">
    <property type="entry name" value="cyclophilin"/>
    <property type="match status" value="1"/>
</dbReference>
<dbReference type="GO" id="GO:0006457">
    <property type="term" value="P:protein folding"/>
    <property type="evidence" value="ECO:0007669"/>
    <property type="project" value="InterPro"/>
</dbReference>
<reference evidence="6 7" key="1">
    <citation type="submission" date="2020-08" db="EMBL/GenBank/DDBJ databases">
        <title>Genome sequence of Weissella diestrammenae KACC 16890T.</title>
        <authorList>
            <person name="Hyun D.-W."/>
            <person name="Bae J.-W."/>
        </authorList>
    </citation>
    <scope>NUCLEOTIDE SEQUENCE [LARGE SCALE GENOMIC DNA]</scope>
    <source>
        <strain evidence="6 7">KACC 16890</strain>
    </source>
</reference>
<keyword evidence="4" id="KW-1133">Transmembrane helix</keyword>
<dbReference type="SUPFAM" id="SSF50891">
    <property type="entry name" value="Cyclophilin-like"/>
    <property type="match status" value="1"/>
</dbReference>
<comment type="similarity">
    <text evidence="2">Belongs to the cyclophilin-type PPIase family.</text>
</comment>